<reference evidence="1" key="1">
    <citation type="journal article" date="2021" name="Proc. Natl. Acad. Sci. U.S.A.">
        <title>A Catalog of Tens of Thousands of Viruses from Human Metagenomes Reveals Hidden Associations with Chronic Diseases.</title>
        <authorList>
            <person name="Tisza M.J."/>
            <person name="Buck C.B."/>
        </authorList>
    </citation>
    <scope>NUCLEOTIDE SEQUENCE</scope>
    <source>
        <strain evidence="1">CtrCN24</strain>
    </source>
</reference>
<dbReference type="EMBL" id="BK032616">
    <property type="protein sequence ID" value="DAF51500.1"/>
    <property type="molecule type" value="Genomic_DNA"/>
</dbReference>
<protein>
    <submittedName>
        <fullName evidence="1">Uncharacterized protein</fullName>
    </submittedName>
</protein>
<sequence>MKERLKPVLEYVIEKIADYNKNAISFSVYAKGNPDVYERTFEFLDAWSTEEKFETDALYSTHFYDSSKIRTRDRGQHTSAIDGTDIAYALADIIFEGKAGRIFGRGFWTKRRNAWGMLDKYVSKRRLKQWVEEGMRQAGLAYKFTGKYPEQSHYEV</sequence>
<organism evidence="1">
    <name type="scientific">Siphoviridae sp. ctrCN24</name>
    <dbReference type="NCBI Taxonomy" id="2827953"/>
    <lineage>
        <taxon>Viruses</taxon>
        <taxon>Duplodnaviria</taxon>
        <taxon>Heunggongvirae</taxon>
        <taxon>Uroviricota</taxon>
        <taxon>Caudoviricetes</taxon>
    </lineage>
</organism>
<accession>A0A8S5SKB5</accession>
<name>A0A8S5SKB5_9CAUD</name>
<proteinExistence type="predicted"/>
<evidence type="ECO:0000313" key="1">
    <source>
        <dbReference type="EMBL" id="DAF51500.1"/>
    </source>
</evidence>